<evidence type="ECO:0000313" key="7">
    <source>
        <dbReference type="EMBL" id="AZN71909.1"/>
    </source>
</evidence>
<protein>
    <submittedName>
        <fullName evidence="7">ABC transporter ATP-binding protein</fullName>
    </submittedName>
</protein>
<dbReference type="SMART" id="SM00382">
    <property type="entry name" value="AAA"/>
    <property type="match status" value="1"/>
</dbReference>
<dbReference type="PROSITE" id="PS00211">
    <property type="entry name" value="ABC_TRANSPORTER_1"/>
    <property type="match status" value="1"/>
</dbReference>
<dbReference type="PROSITE" id="PS50893">
    <property type="entry name" value="ABC_TRANSPORTER_2"/>
    <property type="match status" value="1"/>
</dbReference>
<name>A0A3S9B4R0_9HYPH</name>
<keyword evidence="8" id="KW-1185">Reference proteome</keyword>
<gene>
    <name evidence="7" type="ORF">D5400_12055</name>
</gene>
<dbReference type="CDD" id="cd03224">
    <property type="entry name" value="ABC_TM1139_LivF_branched"/>
    <property type="match status" value="1"/>
</dbReference>
<dbReference type="InterPro" id="IPR052156">
    <property type="entry name" value="BCAA_Transport_ATP-bd_LivF"/>
</dbReference>
<dbReference type="KEGG" id="abaw:D5400_12055"/>
<dbReference type="GO" id="GO:0016887">
    <property type="term" value="F:ATP hydrolysis activity"/>
    <property type="evidence" value="ECO:0007669"/>
    <property type="project" value="InterPro"/>
</dbReference>
<dbReference type="OrthoDB" id="9806149at2"/>
<organism evidence="7 8">
    <name type="scientific">Georhizobium profundi</name>
    <dbReference type="NCBI Taxonomy" id="2341112"/>
    <lineage>
        <taxon>Bacteria</taxon>
        <taxon>Pseudomonadati</taxon>
        <taxon>Pseudomonadota</taxon>
        <taxon>Alphaproteobacteria</taxon>
        <taxon>Hyphomicrobiales</taxon>
        <taxon>Rhizobiaceae</taxon>
        <taxon>Georhizobium</taxon>
    </lineage>
</organism>
<keyword evidence="3" id="KW-0547">Nucleotide-binding</keyword>
<dbReference type="PANTHER" id="PTHR43820">
    <property type="entry name" value="HIGH-AFFINITY BRANCHED-CHAIN AMINO ACID TRANSPORT ATP-BINDING PROTEIN LIVF"/>
    <property type="match status" value="1"/>
</dbReference>
<dbReference type="Pfam" id="PF00005">
    <property type="entry name" value="ABC_tran"/>
    <property type="match status" value="1"/>
</dbReference>
<proteinExistence type="inferred from homology"/>
<keyword evidence="5" id="KW-0029">Amino-acid transport</keyword>
<keyword evidence="2" id="KW-0813">Transport</keyword>
<dbReference type="GO" id="GO:0005524">
    <property type="term" value="F:ATP binding"/>
    <property type="evidence" value="ECO:0007669"/>
    <property type="project" value="UniProtKB-KW"/>
</dbReference>
<comment type="similarity">
    <text evidence="1">Belongs to the ABC transporter superfamily.</text>
</comment>
<keyword evidence="4 7" id="KW-0067">ATP-binding</keyword>
<evidence type="ECO:0000256" key="2">
    <source>
        <dbReference type="ARBA" id="ARBA00022448"/>
    </source>
</evidence>
<dbReference type="SUPFAM" id="SSF52540">
    <property type="entry name" value="P-loop containing nucleoside triphosphate hydrolases"/>
    <property type="match status" value="1"/>
</dbReference>
<dbReference type="InterPro" id="IPR003593">
    <property type="entry name" value="AAA+_ATPase"/>
</dbReference>
<dbReference type="GO" id="GO:0015658">
    <property type="term" value="F:branched-chain amino acid transmembrane transporter activity"/>
    <property type="evidence" value="ECO:0007669"/>
    <property type="project" value="TreeGrafter"/>
</dbReference>
<evidence type="ECO:0000259" key="6">
    <source>
        <dbReference type="PROSITE" id="PS50893"/>
    </source>
</evidence>
<evidence type="ECO:0000256" key="5">
    <source>
        <dbReference type="ARBA" id="ARBA00022970"/>
    </source>
</evidence>
<dbReference type="GO" id="GO:0015807">
    <property type="term" value="P:L-amino acid transport"/>
    <property type="evidence" value="ECO:0007669"/>
    <property type="project" value="TreeGrafter"/>
</dbReference>
<evidence type="ECO:0000256" key="1">
    <source>
        <dbReference type="ARBA" id="ARBA00005417"/>
    </source>
</evidence>
<evidence type="ECO:0000256" key="3">
    <source>
        <dbReference type="ARBA" id="ARBA00022741"/>
    </source>
</evidence>
<evidence type="ECO:0000313" key="8">
    <source>
        <dbReference type="Proteomes" id="UP000268192"/>
    </source>
</evidence>
<accession>A0A3S9B4R0</accession>
<dbReference type="Proteomes" id="UP000268192">
    <property type="component" value="Chromosome"/>
</dbReference>
<dbReference type="PANTHER" id="PTHR43820:SF4">
    <property type="entry name" value="HIGH-AFFINITY BRANCHED-CHAIN AMINO ACID TRANSPORT ATP-BINDING PROTEIN LIVF"/>
    <property type="match status" value="1"/>
</dbReference>
<dbReference type="RefSeq" id="WP_126010227.1">
    <property type="nucleotide sequence ID" value="NZ_CP032509.1"/>
</dbReference>
<reference evidence="7 8" key="1">
    <citation type="submission" date="2018-09" db="EMBL/GenBank/DDBJ databases">
        <title>Marinorhizobium profundi gen. nov., sp. nov., isolated from a deep-sea sediment sample from the New Britain Trench and proposal of Marinorhizobiaceae fam. nov. in the order Rhizobiales of the class Alphaproteobacteria.</title>
        <authorList>
            <person name="Cao J."/>
        </authorList>
    </citation>
    <scope>NUCLEOTIDE SEQUENCE [LARGE SCALE GENOMIC DNA]</scope>
    <source>
        <strain evidence="7 8">WS11</strain>
    </source>
</reference>
<dbReference type="InterPro" id="IPR017871">
    <property type="entry name" value="ABC_transporter-like_CS"/>
</dbReference>
<dbReference type="AlphaFoldDB" id="A0A3S9B4R0"/>
<feature type="domain" description="ABC transporter" evidence="6">
    <location>
        <begin position="20"/>
        <end position="251"/>
    </location>
</feature>
<dbReference type="InterPro" id="IPR027417">
    <property type="entry name" value="P-loop_NTPase"/>
</dbReference>
<dbReference type="Gene3D" id="3.40.50.300">
    <property type="entry name" value="P-loop containing nucleotide triphosphate hydrolases"/>
    <property type="match status" value="1"/>
</dbReference>
<sequence length="251" mass="26867">MPDAAIVERPLPTASTETVLSVKGLRAGYGAVEVLRGIDIEIRKGQIVALLGSNGVGKTTFNAVVSGLIKPWSGDVVFKGSKLPGGRAEAAVDAGLSLVPEGRLIFPNMTVHENLVLGSYRRGRANRDANIDKVVGVFPRLKERFSQKAGTLSGGEQQMLAIGRGMMAEPRLLILDEPSLGLSPLLVEEMFNLIKRLNEEGLTILLVEQNVVQSLEIADHGFVLENGAISLSGSAQELMDDPDLQRSYLGI</sequence>
<evidence type="ECO:0000256" key="4">
    <source>
        <dbReference type="ARBA" id="ARBA00022840"/>
    </source>
</evidence>
<dbReference type="EMBL" id="CP032509">
    <property type="protein sequence ID" value="AZN71909.1"/>
    <property type="molecule type" value="Genomic_DNA"/>
</dbReference>
<dbReference type="InterPro" id="IPR003439">
    <property type="entry name" value="ABC_transporter-like_ATP-bd"/>
</dbReference>